<evidence type="ECO:0000313" key="5">
    <source>
        <dbReference type="Proteomes" id="UP001180489"/>
    </source>
</evidence>
<evidence type="ECO:0000259" key="3">
    <source>
        <dbReference type="Pfam" id="PF01645"/>
    </source>
</evidence>
<accession>A0ABU2UWV2</accession>
<dbReference type="SUPFAM" id="SSF51395">
    <property type="entry name" value="FMN-linked oxidoreductases"/>
    <property type="match status" value="1"/>
</dbReference>
<name>A0ABU2UWV2_9ACTN</name>
<dbReference type="PANTHER" id="PTHR43819:SF1">
    <property type="entry name" value="ARCHAEAL-TYPE GLUTAMATE SYNTHASE [NADPH]"/>
    <property type="match status" value="1"/>
</dbReference>
<keyword evidence="5" id="KW-1185">Reference proteome</keyword>
<sequence>MTALRASGFAEEAVRERAREGMASAFPGRQDYGQVLFGSAPASAVAGTDDPLDGMRLTPPVFMPQRLEKLLELGREPLHSDVVLETLIGGLRSTLPLYVSALGSTAAAGTEHVLNASRQAGRLGIPMTVGENVVPMSGYGRAGEQTRRTVLDRLAAYQEELPDGSGGVAIQQSTEDADAEVWNLVYSDPSVQPLLTSGRLAFELKVGQGAKPGLGGMTLLNRAAAAHVDKQYALDPIYGQEAGEVLRCGSAGTFTAEILRQQIRLMRNNFPRVKVWVKLHPGRDVALAAATAWEAGADAVVVDGAEGGTGWAPLATIGQVGLPLGECLTRIGNSDACLLASGRMWEGGRAVKCLALGATAVGLGRAALLAVDEDPAEGLIRLVSCLALELRLLISALGKYDPRELGPEDLWPLPTSGSGSPRRQTGQLLGTSDDFITL</sequence>
<evidence type="ECO:0000256" key="2">
    <source>
        <dbReference type="SAM" id="MobiDB-lite"/>
    </source>
</evidence>
<feature type="domain" description="Glutamate synthase" evidence="3">
    <location>
        <begin position="139"/>
        <end position="371"/>
    </location>
</feature>
<dbReference type="InterPro" id="IPR013785">
    <property type="entry name" value="Aldolase_TIM"/>
</dbReference>
<feature type="region of interest" description="Disordered" evidence="2">
    <location>
        <begin position="408"/>
        <end position="431"/>
    </location>
</feature>
<protein>
    <submittedName>
        <fullName evidence="4">Glutamate synthase-related protein</fullName>
    </submittedName>
</protein>
<dbReference type="EMBL" id="JAVRFF010000073">
    <property type="protein sequence ID" value="MDT0477784.1"/>
    <property type="molecule type" value="Genomic_DNA"/>
</dbReference>
<dbReference type="PANTHER" id="PTHR43819">
    <property type="entry name" value="ARCHAEAL-TYPE GLUTAMATE SYNTHASE [NADPH]"/>
    <property type="match status" value="1"/>
</dbReference>
<evidence type="ECO:0000313" key="4">
    <source>
        <dbReference type="EMBL" id="MDT0477784.1"/>
    </source>
</evidence>
<reference evidence="4" key="1">
    <citation type="submission" date="2024-05" db="EMBL/GenBank/DDBJ databases">
        <title>30 novel species of actinomycetes from the DSMZ collection.</title>
        <authorList>
            <person name="Nouioui I."/>
        </authorList>
    </citation>
    <scope>NUCLEOTIDE SEQUENCE</scope>
    <source>
        <strain evidence="4">DSM 41014</strain>
    </source>
</reference>
<dbReference type="Pfam" id="PF01645">
    <property type="entry name" value="Glu_synthase"/>
    <property type="match status" value="1"/>
</dbReference>
<dbReference type="Proteomes" id="UP001180489">
    <property type="component" value="Unassembled WGS sequence"/>
</dbReference>
<proteinExistence type="inferred from homology"/>
<dbReference type="InterPro" id="IPR002932">
    <property type="entry name" value="Glu_synthdom"/>
</dbReference>
<comment type="similarity">
    <text evidence="1">Belongs to the glutamate synthase family.</text>
</comment>
<gene>
    <name evidence="4" type="ORF">RM863_37250</name>
</gene>
<dbReference type="RefSeq" id="WP_311637815.1">
    <property type="nucleotide sequence ID" value="NZ_JAVRFF010000073.1"/>
</dbReference>
<evidence type="ECO:0000256" key="1">
    <source>
        <dbReference type="ARBA" id="ARBA00009716"/>
    </source>
</evidence>
<comment type="caution">
    <text evidence="4">The sequence shown here is derived from an EMBL/GenBank/DDBJ whole genome shotgun (WGS) entry which is preliminary data.</text>
</comment>
<organism evidence="4 5">
    <name type="scientific">Streptomyces hintoniae</name>
    <dbReference type="NCBI Taxonomy" id="3075521"/>
    <lineage>
        <taxon>Bacteria</taxon>
        <taxon>Bacillati</taxon>
        <taxon>Actinomycetota</taxon>
        <taxon>Actinomycetes</taxon>
        <taxon>Kitasatosporales</taxon>
        <taxon>Streptomycetaceae</taxon>
        <taxon>Streptomyces</taxon>
    </lineage>
</organism>
<feature type="compositionally biased region" description="Polar residues" evidence="2">
    <location>
        <begin position="415"/>
        <end position="430"/>
    </location>
</feature>
<dbReference type="Gene3D" id="3.20.20.70">
    <property type="entry name" value="Aldolase class I"/>
    <property type="match status" value="1"/>
</dbReference>